<evidence type="ECO:0000256" key="10">
    <source>
        <dbReference type="HAMAP-Rule" id="MF_00454"/>
    </source>
</evidence>
<name>D3PZ73_STANL</name>
<feature type="binding site" evidence="10">
    <location>
        <position position="74"/>
    </location>
    <ligand>
        <name>Na(+)</name>
        <dbReference type="ChEBI" id="CHEBI:29101"/>
        <note>structural</note>
    </ligand>
</feature>
<dbReference type="Proteomes" id="UP000000844">
    <property type="component" value="Chromosome"/>
</dbReference>
<evidence type="ECO:0000256" key="9">
    <source>
        <dbReference type="ARBA" id="ARBA00049940"/>
    </source>
</evidence>
<evidence type="ECO:0000256" key="8">
    <source>
        <dbReference type="ARBA" id="ARBA00035585"/>
    </source>
</evidence>
<feature type="transmembrane region" description="Helical" evidence="10">
    <location>
        <begin position="67"/>
        <end position="84"/>
    </location>
</feature>
<dbReference type="PANTHER" id="PTHR28259:SF1">
    <property type="entry name" value="FLUORIDE EXPORT PROTEIN 1-RELATED"/>
    <property type="match status" value="1"/>
</dbReference>
<organism evidence="11 12">
    <name type="scientific">Stackebrandtia nassauensis (strain DSM 44728 / CIP 108903 / NRRL B-16338 / NBRC 102104 / LLR-40K-21)</name>
    <dbReference type="NCBI Taxonomy" id="446470"/>
    <lineage>
        <taxon>Bacteria</taxon>
        <taxon>Bacillati</taxon>
        <taxon>Actinomycetota</taxon>
        <taxon>Actinomycetes</taxon>
        <taxon>Glycomycetales</taxon>
        <taxon>Glycomycetaceae</taxon>
        <taxon>Stackebrandtia</taxon>
    </lineage>
</organism>
<keyword evidence="3 10" id="KW-0812">Transmembrane</keyword>
<evidence type="ECO:0000313" key="12">
    <source>
        <dbReference type="Proteomes" id="UP000000844"/>
    </source>
</evidence>
<dbReference type="GO" id="GO:0140114">
    <property type="term" value="P:cellular detoxification of fluoride"/>
    <property type="evidence" value="ECO:0007669"/>
    <property type="project" value="UniProtKB-UniRule"/>
</dbReference>
<proteinExistence type="inferred from homology"/>
<dbReference type="InterPro" id="IPR003691">
    <property type="entry name" value="FluC"/>
</dbReference>
<dbReference type="RefSeq" id="WP_013021073.1">
    <property type="nucleotide sequence ID" value="NC_013947.1"/>
</dbReference>
<evidence type="ECO:0000256" key="7">
    <source>
        <dbReference type="ARBA" id="ARBA00035120"/>
    </source>
</evidence>
<gene>
    <name evidence="10" type="primary">fluC</name>
    <name evidence="10" type="synonym">crcB</name>
    <name evidence="11" type="ordered locus">Snas_5873</name>
</gene>
<feature type="binding site" evidence="10">
    <location>
        <position position="77"/>
    </location>
    <ligand>
        <name>Na(+)</name>
        <dbReference type="ChEBI" id="CHEBI:29101"/>
        <note>structural</note>
    </ligand>
</feature>
<comment type="activity regulation">
    <text evidence="10">Na(+) is not transported, but it plays an essential structural role and its presence is essential for fluoride channel function.</text>
</comment>
<keyword evidence="4 10" id="KW-1133">Transmembrane helix</keyword>
<evidence type="ECO:0000256" key="2">
    <source>
        <dbReference type="ARBA" id="ARBA00022475"/>
    </source>
</evidence>
<dbReference type="OrthoDB" id="4408652at2"/>
<dbReference type="GO" id="GO:0005886">
    <property type="term" value="C:plasma membrane"/>
    <property type="evidence" value="ECO:0007669"/>
    <property type="project" value="UniProtKB-SubCell"/>
</dbReference>
<keyword evidence="2 10" id="KW-1003">Cell membrane</keyword>
<evidence type="ECO:0000256" key="5">
    <source>
        <dbReference type="ARBA" id="ARBA00023136"/>
    </source>
</evidence>
<dbReference type="EMBL" id="CP001778">
    <property type="protein sequence ID" value="ADD45502.1"/>
    <property type="molecule type" value="Genomic_DNA"/>
</dbReference>
<comment type="catalytic activity">
    <reaction evidence="8">
        <text>fluoride(in) = fluoride(out)</text>
        <dbReference type="Rhea" id="RHEA:76159"/>
        <dbReference type="ChEBI" id="CHEBI:17051"/>
    </reaction>
    <physiologicalReaction direction="left-to-right" evidence="8">
        <dbReference type="Rhea" id="RHEA:76160"/>
    </physiologicalReaction>
</comment>
<keyword evidence="10" id="KW-0406">Ion transport</keyword>
<dbReference type="KEGG" id="sna:Snas_5873"/>
<feature type="transmembrane region" description="Helical" evidence="10">
    <location>
        <begin position="35"/>
        <end position="55"/>
    </location>
</feature>
<dbReference type="GO" id="GO:0046872">
    <property type="term" value="F:metal ion binding"/>
    <property type="evidence" value="ECO:0007669"/>
    <property type="project" value="UniProtKB-KW"/>
</dbReference>
<comment type="similarity">
    <text evidence="7 10">Belongs to the fluoride channel Fluc/FEX (TC 1.A.43) family.</text>
</comment>
<dbReference type="Pfam" id="PF02537">
    <property type="entry name" value="CRCB"/>
    <property type="match status" value="1"/>
</dbReference>
<keyword evidence="5 10" id="KW-0472">Membrane</keyword>
<comment type="function">
    <text evidence="9 10">Fluoride-specific ion channel. Important for reducing fluoride concentration in the cell, thus reducing its toxicity.</text>
</comment>
<keyword evidence="10" id="KW-0479">Metal-binding</keyword>
<dbReference type="GO" id="GO:0062054">
    <property type="term" value="F:fluoride channel activity"/>
    <property type="evidence" value="ECO:0007669"/>
    <property type="project" value="UniProtKB-UniRule"/>
</dbReference>
<accession>D3PZ73</accession>
<dbReference type="AlphaFoldDB" id="D3PZ73"/>
<evidence type="ECO:0000256" key="1">
    <source>
        <dbReference type="ARBA" id="ARBA00004651"/>
    </source>
</evidence>
<sequence>MRVTLAAVSAGGVIGALARFGLTQAFPARDDGFPWGIWFINVIGCLLIGVLMAWLSTKAAPNWVRPLLGVGVLGGFTTFSAYSVDAVRLVDAGRPLLALTYVLTTVLGALVAVFAGSRLTRRILSS</sequence>
<keyword evidence="12" id="KW-1185">Reference proteome</keyword>
<feature type="transmembrane region" description="Helical" evidence="10">
    <location>
        <begin position="96"/>
        <end position="116"/>
    </location>
</feature>
<dbReference type="HOGENOM" id="CLU_114342_1_0_11"/>
<dbReference type="STRING" id="446470.Snas_5873"/>
<protein>
    <recommendedName>
        <fullName evidence="10">Fluoride-specific ion channel FluC</fullName>
    </recommendedName>
</protein>
<evidence type="ECO:0000256" key="6">
    <source>
        <dbReference type="ARBA" id="ARBA00023303"/>
    </source>
</evidence>
<keyword evidence="10" id="KW-0915">Sodium</keyword>
<dbReference type="eggNOG" id="COG0239">
    <property type="taxonomic scope" value="Bacteria"/>
</dbReference>
<keyword evidence="6 10" id="KW-0407">Ion channel</keyword>
<dbReference type="NCBIfam" id="TIGR00494">
    <property type="entry name" value="crcB"/>
    <property type="match status" value="1"/>
</dbReference>
<evidence type="ECO:0000256" key="4">
    <source>
        <dbReference type="ARBA" id="ARBA00022989"/>
    </source>
</evidence>
<dbReference type="PANTHER" id="PTHR28259">
    <property type="entry name" value="FLUORIDE EXPORT PROTEIN 1-RELATED"/>
    <property type="match status" value="1"/>
</dbReference>
<keyword evidence="10" id="KW-0813">Transport</keyword>
<evidence type="ECO:0000313" key="11">
    <source>
        <dbReference type="EMBL" id="ADD45502.1"/>
    </source>
</evidence>
<evidence type="ECO:0000256" key="3">
    <source>
        <dbReference type="ARBA" id="ARBA00022692"/>
    </source>
</evidence>
<reference evidence="11 12" key="1">
    <citation type="journal article" date="2009" name="Stand. Genomic Sci.">
        <title>Complete genome sequence of Stackebrandtia nassauensis type strain (LLR-40K-21).</title>
        <authorList>
            <person name="Munk C."/>
            <person name="Lapidus A."/>
            <person name="Copeland A."/>
            <person name="Jando M."/>
            <person name="Mayilraj S."/>
            <person name="Glavina Del Rio T."/>
            <person name="Nolan M."/>
            <person name="Chen F."/>
            <person name="Lucas S."/>
            <person name="Tice H."/>
            <person name="Cheng J.F."/>
            <person name="Han C."/>
            <person name="Detter J.C."/>
            <person name="Bruce D."/>
            <person name="Goodwin L."/>
            <person name="Chain P."/>
            <person name="Pitluck S."/>
            <person name="Goker M."/>
            <person name="Ovchinikova G."/>
            <person name="Pati A."/>
            <person name="Ivanova N."/>
            <person name="Mavromatis K."/>
            <person name="Chen A."/>
            <person name="Palaniappan K."/>
            <person name="Land M."/>
            <person name="Hauser L."/>
            <person name="Chang Y.J."/>
            <person name="Jeffries C.D."/>
            <person name="Bristow J."/>
            <person name="Eisen J.A."/>
            <person name="Markowitz V."/>
            <person name="Hugenholtz P."/>
            <person name="Kyrpides N.C."/>
            <person name="Klenk H.P."/>
        </authorList>
    </citation>
    <scope>NUCLEOTIDE SEQUENCE [LARGE SCALE GENOMIC DNA]</scope>
    <source>
        <strain evidence="12">DSM 44728 / CIP 108903 / NRRL B-16338 / NBRC 102104 / LLR-40K-21</strain>
    </source>
</reference>
<comment type="subcellular location">
    <subcellularLocation>
        <location evidence="1 10">Cell membrane</location>
        <topology evidence="1 10">Multi-pass membrane protein</topology>
    </subcellularLocation>
</comment>
<dbReference type="HAMAP" id="MF_00454">
    <property type="entry name" value="FluC"/>
    <property type="match status" value="1"/>
</dbReference>